<reference evidence="2" key="2">
    <citation type="journal article" date="2016" name="Sci. Rep.">
        <title>Dictyocaulus viviparus genome, variome and transcriptome elucidate lungworm biology and support future intervention.</title>
        <authorList>
            <person name="McNulty S.N."/>
            <person name="Strube C."/>
            <person name="Rosa B.A."/>
            <person name="Martin J.C."/>
            <person name="Tyagi R."/>
            <person name="Choi Y.J."/>
            <person name="Wang Q."/>
            <person name="Hallsworth Pepin K."/>
            <person name="Zhang X."/>
            <person name="Ozersky P."/>
            <person name="Wilson R.K."/>
            <person name="Sternberg P.W."/>
            <person name="Gasser R.B."/>
            <person name="Mitreva M."/>
        </authorList>
    </citation>
    <scope>NUCLEOTIDE SEQUENCE [LARGE SCALE GENOMIC DNA]</scope>
    <source>
        <strain evidence="2">HannoverDv2000</strain>
    </source>
</reference>
<reference evidence="1 2" key="1">
    <citation type="submission" date="2013-11" db="EMBL/GenBank/DDBJ databases">
        <title>Draft genome of the bovine lungworm Dictyocaulus viviparus.</title>
        <authorList>
            <person name="Mitreva M."/>
        </authorList>
    </citation>
    <scope>NUCLEOTIDE SEQUENCE [LARGE SCALE GENOMIC DNA]</scope>
    <source>
        <strain evidence="1 2">HannoverDv2000</strain>
    </source>
</reference>
<dbReference type="EMBL" id="KN717091">
    <property type="protein sequence ID" value="KJH40599.1"/>
    <property type="molecule type" value="Genomic_DNA"/>
</dbReference>
<name>A0A0D8XAC9_DICVI</name>
<proteinExistence type="predicted"/>
<evidence type="ECO:0000313" key="2">
    <source>
        <dbReference type="Proteomes" id="UP000053766"/>
    </source>
</evidence>
<organism evidence="1 2">
    <name type="scientific">Dictyocaulus viviparus</name>
    <name type="common">Bovine lungworm</name>
    <dbReference type="NCBI Taxonomy" id="29172"/>
    <lineage>
        <taxon>Eukaryota</taxon>
        <taxon>Metazoa</taxon>
        <taxon>Ecdysozoa</taxon>
        <taxon>Nematoda</taxon>
        <taxon>Chromadorea</taxon>
        <taxon>Rhabditida</taxon>
        <taxon>Rhabditina</taxon>
        <taxon>Rhabditomorpha</taxon>
        <taxon>Strongyloidea</taxon>
        <taxon>Metastrongylidae</taxon>
        <taxon>Dictyocaulus</taxon>
    </lineage>
</organism>
<dbReference type="Proteomes" id="UP000053766">
    <property type="component" value="Unassembled WGS sequence"/>
</dbReference>
<accession>A0A0D8XAC9</accession>
<dbReference type="AlphaFoldDB" id="A0A0D8XAC9"/>
<evidence type="ECO:0000313" key="1">
    <source>
        <dbReference type="EMBL" id="KJH40599.1"/>
    </source>
</evidence>
<keyword evidence="2" id="KW-1185">Reference proteome</keyword>
<gene>
    <name evidence="1" type="ORF">DICVIV_13442</name>
</gene>
<protein>
    <submittedName>
        <fullName evidence="1">Uncharacterized protein</fullName>
    </submittedName>
</protein>
<sequence length="90" mass="10188">MRHLEDMCIVGVRSARAYACANQALYLSSSWLEPVPIRIKPSIFPCSADCVMVFKFSIAQNVSVSVLKFKEYSNRKESQINMPKSDDILN</sequence>